<gene>
    <name evidence="1" type="ORF">GCM10010201_11270</name>
</gene>
<accession>A0ABP6AJB8</accession>
<name>A0ABP6AJB8_9ACTN</name>
<evidence type="ECO:0000313" key="1">
    <source>
        <dbReference type="EMBL" id="GAA2516371.1"/>
    </source>
</evidence>
<dbReference type="InterPro" id="IPR009057">
    <property type="entry name" value="Homeodomain-like_sf"/>
</dbReference>
<dbReference type="EMBL" id="BAAARY010000003">
    <property type="protein sequence ID" value="GAA2516371.1"/>
    <property type="molecule type" value="Genomic_DNA"/>
</dbReference>
<organism evidence="1 2">
    <name type="scientific">Pilimelia columellifera subsp. columellifera</name>
    <dbReference type="NCBI Taxonomy" id="706583"/>
    <lineage>
        <taxon>Bacteria</taxon>
        <taxon>Bacillati</taxon>
        <taxon>Actinomycetota</taxon>
        <taxon>Actinomycetes</taxon>
        <taxon>Micromonosporales</taxon>
        <taxon>Micromonosporaceae</taxon>
        <taxon>Pilimelia</taxon>
    </lineage>
</organism>
<dbReference type="Proteomes" id="UP001499978">
    <property type="component" value="Unassembled WGS sequence"/>
</dbReference>
<sequence length="86" mass="8928">MTSFSPGQIQEIEGRFQRGATGGYEPTSAAVAVTDDVLAIAQARQARGESVTTIARLLRIGRSTLYGALQPDNGTASPVPQPRAAG</sequence>
<evidence type="ECO:0008006" key="3">
    <source>
        <dbReference type="Google" id="ProtNLM"/>
    </source>
</evidence>
<keyword evidence="2" id="KW-1185">Reference proteome</keyword>
<reference evidence="2" key="1">
    <citation type="journal article" date="2019" name="Int. J. Syst. Evol. Microbiol.">
        <title>The Global Catalogue of Microorganisms (GCM) 10K type strain sequencing project: providing services to taxonomists for standard genome sequencing and annotation.</title>
        <authorList>
            <consortium name="The Broad Institute Genomics Platform"/>
            <consortium name="The Broad Institute Genome Sequencing Center for Infectious Disease"/>
            <person name="Wu L."/>
            <person name="Ma J."/>
        </authorList>
    </citation>
    <scope>NUCLEOTIDE SEQUENCE [LARGE SCALE GENOMIC DNA]</scope>
    <source>
        <strain evidence="2">JCM 3367</strain>
    </source>
</reference>
<dbReference type="SUPFAM" id="SSF46689">
    <property type="entry name" value="Homeodomain-like"/>
    <property type="match status" value="1"/>
</dbReference>
<evidence type="ECO:0000313" key="2">
    <source>
        <dbReference type="Proteomes" id="UP001499978"/>
    </source>
</evidence>
<protein>
    <recommendedName>
        <fullName evidence="3">Resolvase HTH domain-containing protein</fullName>
    </recommendedName>
</protein>
<dbReference type="RefSeq" id="WP_344169298.1">
    <property type="nucleotide sequence ID" value="NZ_BAAARY010000003.1"/>
</dbReference>
<proteinExistence type="predicted"/>
<comment type="caution">
    <text evidence="1">The sequence shown here is derived from an EMBL/GenBank/DDBJ whole genome shotgun (WGS) entry which is preliminary data.</text>
</comment>